<accession>A0A2G6E1Z2</accession>
<keyword evidence="1" id="KW-0812">Transmembrane</keyword>
<gene>
    <name evidence="2" type="ORF">CSB45_12665</name>
</gene>
<protein>
    <submittedName>
        <fullName evidence="2">Uncharacterized protein</fullName>
    </submittedName>
</protein>
<dbReference type="EMBL" id="PDPS01000038">
    <property type="protein sequence ID" value="PID56084.1"/>
    <property type="molecule type" value="Genomic_DNA"/>
</dbReference>
<comment type="caution">
    <text evidence="2">The sequence shown here is derived from an EMBL/GenBank/DDBJ whole genome shotgun (WGS) entry which is preliminary data.</text>
</comment>
<evidence type="ECO:0000313" key="2">
    <source>
        <dbReference type="EMBL" id="PID56084.1"/>
    </source>
</evidence>
<organism evidence="2 3">
    <name type="scientific">candidate division KSB3 bacterium</name>
    <dbReference type="NCBI Taxonomy" id="2044937"/>
    <lineage>
        <taxon>Bacteria</taxon>
        <taxon>candidate division KSB3</taxon>
    </lineage>
</organism>
<dbReference type="AlphaFoldDB" id="A0A2G6E1Z2"/>
<sequence length="106" mass="12333">MESISNDQRERPEEPSIIRKQLFSSLYAQQVHNPYDIKCYNLAIRNAYDRHNIKKSDNPLLLKIDSQHGRLIKKAFRQAVIILCLVNLIWVIIPVLGKMMSNTARS</sequence>
<name>A0A2G6E1Z2_9BACT</name>
<keyword evidence="1" id="KW-1133">Transmembrane helix</keyword>
<reference evidence="2 3" key="1">
    <citation type="submission" date="2017-10" db="EMBL/GenBank/DDBJ databases">
        <title>Novel microbial diversity and functional potential in the marine mammal oral microbiome.</title>
        <authorList>
            <person name="Dudek N.K."/>
            <person name="Sun C.L."/>
            <person name="Burstein D."/>
            <person name="Kantor R.S."/>
            <person name="Aliaga Goltsman D.S."/>
            <person name="Bik E.M."/>
            <person name="Thomas B.C."/>
            <person name="Banfield J.F."/>
            <person name="Relman D.A."/>
        </authorList>
    </citation>
    <scope>NUCLEOTIDE SEQUENCE [LARGE SCALE GENOMIC DNA]</scope>
    <source>
        <strain evidence="2">DOLZORAL124_49_17</strain>
    </source>
</reference>
<evidence type="ECO:0000313" key="3">
    <source>
        <dbReference type="Proteomes" id="UP000229740"/>
    </source>
</evidence>
<keyword evidence="1" id="KW-0472">Membrane</keyword>
<dbReference type="Proteomes" id="UP000229740">
    <property type="component" value="Unassembled WGS sequence"/>
</dbReference>
<feature type="transmembrane region" description="Helical" evidence="1">
    <location>
        <begin position="79"/>
        <end position="97"/>
    </location>
</feature>
<proteinExistence type="predicted"/>
<evidence type="ECO:0000256" key="1">
    <source>
        <dbReference type="SAM" id="Phobius"/>
    </source>
</evidence>